<name>A0A370Q4H0_9FLAO</name>
<comment type="caution">
    <text evidence="2">The sequence shown here is derived from an EMBL/GenBank/DDBJ whole genome shotgun (WGS) entry which is preliminary data.</text>
</comment>
<dbReference type="Proteomes" id="UP000255317">
    <property type="component" value="Unassembled WGS sequence"/>
</dbReference>
<feature type="domain" description="Glycosyltransferase 2-like" evidence="1">
    <location>
        <begin position="6"/>
        <end position="175"/>
    </location>
</feature>
<dbReference type="GO" id="GO:0016740">
    <property type="term" value="F:transferase activity"/>
    <property type="evidence" value="ECO:0007669"/>
    <property type="project" value="UniProtKB-KW"/>
</dbReference>
<dbReference type="InterPro" id="IPR050256">
    <property type="entry name" value="Glycosyltransferase_2"/>
</dbReference>
<protein>
    <submittedName>
        <fullName evidence="2">Glycosyltransferase involved in cell wall biosynthesis</fullName>
    </submittedName>
</protein>
<dbReference type="PANTHER" id="PTHR48090">
    <property type="entry name" value="UNDECAPRENYL-PHOSPHATE 4-DEOXY-4-FORMAMIDO-L-ARABINOSE TRANSFERASE-RELATED"/>
    <property type="match status" value="1"/>
</dbReference>
<sequence>MSKTLSIIIPAYNEQGTILEILEVLKNVTLPEGLQKELVIVNDCSKDNTLALINQFIQENGQMDIAIHSFTKNQGKGAALHKGIALATGDYIIIQDADLEYDPNEYTVLLKPILSGNADVVYGSRFMGGNPHRILFFWHTIGNKFLTFLSNMFTNLNLTDMETCYKLFKADMLKSLTLQEKRFGFEPEVTAKISRVPKVRIYEVGISYYGRTYEEGKKINWKDGVRALWCILKYNIFKR</sequence>
<dbReference type="EMBL" id="QRAO01000008">
    <property type="protein sequence ID" value="RDK83244.1"/>
    <property type="molecule type" value="Genomic_DNA"/>
</dbReference>
<dbReference type="OrthoDB" id="9810303at2"/>
<dbReference type="SUPFAM" id="SSF53448">
    <property type="entry name" value="Nucleotide-diphospho-sugar transferases"/>
    <property type="match status" value="1"/>
</dbReference>
<dbReference type="PANTHER" id="PTHR48090:SF7">
    <property type="entry name" value="RFBJ PROTEIN"/>
    <property type="match status" value="1"/>
</dbReference>
<evidence type="ECO:0000259" key="1">
    <source>
        <dbReference type="Pfam" id="PF00535"/>
    </source>
</evidence>
<gene>
    <name evidence="2" type="ORF">C8D94_10832</name>
</gene>
<evidence type="ECO:0000313" key="3">
    <source>
        <dbReference type="Proteomes" id="UP000255317"/>
    </source>
</evidence>
<dbReference type="InterPro" id="IPR029044">
    <property type="entry name" value="Nucleotide-diphossugar_trans"/>
</dbReference>
<accession>A0A370Q4H0</accession>
<keyword evidence="2" id="KW-0808">Transferase</keyword>
<keyword evidence="3" id="KW-1185">Reference proteome</keyword>
<reference evidence="2 3" key="1">
    <citation type="submission" date="2018-07" db="EMBL/GenBank/DDBJ databases">
        <title>Genomic Encyclopedia of Type Strains, Phase IV (KMG-IV): sequencing the most valuable type-strain genomes for metagenomic binning, comparative biology and taxonomic classification.</title>
        <authorList>
            <person name="Goeker M."/>
        </authorList>
    </citation>
    <scope>NUCLEOTIDE SEQUENCE [LARGE SCALE GENOMIC DNA]</scope>
    <source>
        <strain evidence="2 3">DSM 101478</strain>
    </source>
</reference>
<organism evidence="2 3">
    <name type="scientific">Marinirhabdus gelatinilytica</name>
    <dbReference type="NCBI Taxonomy" id="1703343"/>
    <lineage>
        <taxon>Bacteria</taxon>
        <taxon>Pseudomonadati</taxon>
        <taxon>Bacteroidota</taxon>
        <taxon>Flavobacteriia</taxon>
        <taxon>Flavobacteriales</taxon>
        <taxon>Flavobacteriaceae</taxon>
    </lineage>
</organism>
<dbReference type="AlphaFoldDB" id="A0A370Q4H0"/>
<proteinExistence type="predicted"/>
<evidence type="ECO:0000313" key="2">
    <source>
        <dbReference type="EMBL" id="RDK83244.1"/>
    </source>
</evidence>
<dbReference type="CDD" id="cd04179">
    <property type="entry name" value="DPM_DPG-synthase_like"/>
    <property type="match status" value="1"/>
</dbReference>
<dbReference type="RefSeq" id="WP_115124698.1">
    <property type="nucleotide sequence ID" value="NZ_QRAO01000008.1"/>
</dbReference>
<dbReference type="Pfam" id="PF00535">
    <property type="entry name" value="Glycos_transf_2"/>
    <property type="match status" value="1"/>
</dbReference>
<dbReference type="InterPro" id="IPR001173">
    <property type="entry name" value="Glyco_trans_2-like"/>
</dbReference>
<dbReference type="Gene3D" id="3.90.550.10">
    <property type="entry name" value="Spore Coat Polysaccharide Biosynthesis Protein SpsA, Chain A"/>
    <property type="match status" value="1"/>
</dbReference>